<reference evidence="1" key="1">
    <citation type="submission" date="2020-08" db="EMBL/GenBank/DDBJ databases">
        <title>Whole genome shotgun sequence of Actinocatenispora sera NBRC 101916.</title>
        <authorList>
            <person name="Komaki H."/>
            <person name="Tamura T."/>
        </authorList>
    </citation>
    <scope>NUCLEOTIDE SEQUENCE</scope>
    <source>
        <strain evidence="1">NBRC 101916</strain>
    </source>
</reference>
<dbReference type="EMBL" id="AP023354">
    <property type="protein sequence ID" value="BCJ26275.1"/>
    <property type="molecule type" value="Genomic_DNA"/>
</dbReference>
<protein>
    <submittedName>
        <fullName evidence="1">Uncharacterized protein</fullName>
    </submittedName>
</protein>
<organism evidence="1 2">
    <name type="scientific">Actinocatenispora sera</name>
    <dbReference type="NCBI Taxonomy" id="390989"/>
    <lineage>
        <taxon>Bacteria</taxon>
        <taxon>Bacillati</taxon>
        <taxon>Actinomycetota</taxon>
        <taxon>Actinomycetes</taxon>
        <taxon>Micromonosporales</taxon>
        <taxon>Micromonosporaceae</taxon>
        <taxon>Actinocatenispora</taxon>
    </lineage>
</organism>
<dbReference type="AlphaFoldDB" id="A0A810KUD4"/>
<keyword evidence="2" id="KW-1185">Reference proteome</keyword>
<accession>A0A810KUD4</accession>
<evidence type="ECO:0000313" key="1">
    <source>
        <dbReference type="EMBL" id="BCJ26275.1"/>
    </source>
</evidence>
<dbReference type="Proteomes" id="UP000680750">
    <property type="component" value="Chromosome"/>
</dbReference>
<proteinExistence type="predicted"/>
<name>A0A810KUD4_9ACTN</name>
<evidence type="ECO:0000313" key="2">
    <source>
        <dbReference type="Proteomes" id="UP000680750"/>
    </source>
</evidence>
<sequence>MKNVASPPRISRGMVDPRWLILKYRSIGFRGARGGVPVTAASCAIAVLPRIIWAGSAGRADLVRLP</sequence>
<gene>
    <name evidence="1" type="ORF">Asera_03830</name>
</gene>
<dbReference type="KEGG" id="aser:Asera_03830"/>